<proteinExistence type="predicted"/>
<sequence length="279" mass="33037">MKRAFIIYMLFTLFFCKAQKYTETEILDQLDLAFNGKPSQYFPQKKSGEIQYNFFLDLEHGYFMTAGNRIHLYANDEGQWAVVFEKNGYQNRATRAEIELNYIGNCINYSKERYSDINYTSNTNYIVLIDGDEFTRIENKEGNDQETFEYIGEQIKEIKIHNQFVPFNPNYRDYEKVGIKIANFDNGKRLVGFGDLIRYYNEVNPSLLYASEDEIKMHIPKKLKKIMTIDKFHYDRTVLPSKQETYKMIAKILVSGDSSYWRPVLLFNNHWSTWESGNL</sequence>
<keyword evidence="4" id="KW-1185">Reference proteome</keyword>
<evidence type="ECO:0000313" key="2">
    <source>
        <dbReference type="EMBL" id="PNW14581.1"/>
    </source>
</evidence>
<dbReference type="AlphaFoldDB" id="A0A3G6RTN0"/>
<accession>A0A3G6RTN0</accession>
<dbReference type="Pfam" id="PF22535">
    <property type="entry name" value="DUF7003"/>
    <property type="match status" value="1"/>
</dbReference>
<dbReference type="Proteomes" id="UP000236262">
    <property type="component" value="Unassembled WGS sequence"/>
</dbReference>
<evidence type="ECO:0008006" key="5">
    <source>
        <dbReference type="Google" id="ProtNLM"/>
    </source>
</evidence>
<evidence type="ECO:0000313" key="3">
    <source>
        <dbReference type="Proteomes" id="UP000236262"/>
    </source>
</evidence>
<dbReference type="Proteomes" id="UP000279972">
    <property type="component" value="Chromosome"/>
</dbReference>
<organism evidence="2 3">
    <name type="scientific">Chryseobacterium lactis</name>
    <dbReference type="NCBI Taxonomy" id="1241981"/>
    <lineage>
        <taxon>Bacteria</taxon>
        <taxon>Pseudomonadati</taxon>
        <taxon>Bacteroidota</taxon>
        <taxon>Flavobacteriia</taxon>
        <taxon>Flavobacteriales</taxon>
        <taxon>Weeksellaceae</taxon>
        <taxon>Chryseobacterium group</taxon>
        <taxon>Chryseobacterium</taxon>
    </lineage>
</organism>
<reference evidence="1 4" key="2">
    <citation type="submission" date="2018-11" db="EMBL/GenBank/DDBJ databases">
        <title>Proposal to divide the Flavobacteriaceae and reorganize its genera based on Amino Acid Identity values calculated from whole genome sequences.</title>
        <authorList>
            <person name="Nicholson A.C."/>
            <person name="Gulvik C.A."/>
            <person name="Whitney A.M."/>
            <person name="Humrighouse B.W."/>
            <person name="Bell M."/>
            <person name="Holmes B."/>
            <person name="Steigerwalt A.G."/>
            <person name="Villarma A."/>
            <person name="Sheth M."/>
            <person name="Batra D."/>
            <person name="Pryor J."/>
            <person name="Bernardet J.-F."/>
            <person name="Hugo C."/>
            <person name="Kampfer P."/>
            <person name="Newman J."/>
            <person name="McQuiston J.R."/>
        </authorList>
    </citation>
    <scope>NUCLEOTIDE SEQUENCE [LARGE SCALE GENOMIC DNA]</scope>
    <source>
        <strain evidence="1 4">KC_1864</strain>
    </source>
</reference>
<evidence type="ECO:0000313" key="4">
    <source>
        <dbReference type="Proteomes" id="UP000279972"/>
    </source>
</evidence>
<evidence type="ECO:0000313" key="1">
    <source>
        <dbReference type="EMBL" id="AZA84462.1"/>
    </source>
</evidence>
<dbReference type="InterPro" id="IPR054272">
    <property type="entry name" value="DUF7003"/>
</dbReference>
<dbReference type="EMBL" id="CP033924">
    <property type="protein sequence ID" value="AZA84462.1"/>
    <property type="molecule type" value="Genomic_DNA"/>
</dbReference>
<reference evidence="2 3" key="1">
    <citation type="submission" date="2018-01" db="EMBL/GenBank/DDBJ databases">
        <title>Draft genome sequences of Chryseobacterium lactis NCTC11390, Chryseobacterium oncorhynchi 701B-08, and Chryseobacterium viscerum 687B-08.</title>
        <authorList>
            <person name="Jeong J.-J."/>
            <person name="Lee Y.J."/>
            <person name="Park B."/>
            <person name="Choi I.-G."/>
            <person name="Kim K.D."/>
        </authorList>
    </citation>
    <scope>NUCLEOTIDE SEQUENCE [LARGE SCALE GENOMIC DNA]</scope>
    <source>
        <strain evidence="2 3">NCTC11390</strain>
    </source>
</reference>
<dbReference type="KEGG" id="clac:EG342_22340"/>
<dbReference type="EMBL" id="PPEH01000002">
    <property type="protein sequence ID" value="PNW14581.1"/>
    <property type="molecule type" value="Genomic_DNA"/>
</dbReference>
<protein>
    <recommendedName>
        <fullName evidence="5">SH3 domain-containing protein</fullName>
    </recommendedName>
</protein>
<name>A0A3G6RTN0_CHRLC</name>
<dbReference type="OrthoDB" id="9157032at2"/>
<dbReference type="RefSeq" id="WP_123868157.1">
    <property type="nucleotide sequence ID" value="NZ_CP033924.1"/>
</dbReference>
<gene>
    <name evidence="2" type="ORF">C1637_06370</name>
    <name evidence="1" type="ORF">EG342_22340</name>
</gene>